<feature type="compositionally biased region" description="Polar residues" evidence="5">
    <location>
        <begin position="545"/>
        <end position="554"/>
    </location>
</feature>
<evidence type="ECO:0000256" key="4">
    <source>
        <dbReference type="RuleBase" id="RU003829"/>
    </source>
</evidence>
<sequence length="1243" mass="142095">MSRKRIRAWEEGWEFMENGIKKLKGFLEPNYDDHILRNNQSRLFTSSEYMTLYTVIFNLATSKPEQGEGRPLPELYQRKRRHGLDNESWLRKVVLRWENHKVMLKWLSRFFHYLDRFYASQNGVDSLNDAGVALFQILVYEDLKENLRDAILGLINHAREGGQVDRALIKKAIYMFVELGKGDVDTFYVNDFEGHMLEETSTYYSRKSSSWVVEDSCSEFMRKADECLRREKDRVSHYLQASSERKLLERDEIELLVTHGNQLLEKEDSGLNLLDYIQDRDLFSEFHRKKLSHRLLFDRRDNDDHERLHHVPLDCFNPLGVRFVAEQMGEVEKVMDDAESLSTTTYIRAKIWIKPHEPLNPGFYVTLDSEQETWLECRYERMHKFCLPCGQLAHPLTRCLHLSDAQLESYLDEYFFNESAGNNVPLVKDNMKKLFSESMRAHGHKNHKRTSIITETFVDSQRNYFATVDENTIKNGFEITMRVKHGLEHVQPPNPDLNDEIQEEDPNDHMDDDNQGNEAPMQPEANGFQPSENGFHIPEVPPSPSDNGGKNQPTELEFHGGSTSQQREDAAKTSQPNHMVNLAELSPILAEKEHLSSQPLRVATKPGGDLHEVHELTKEYVEWPKLQDVEVHLLARKDMLWEWQQRKVNKLKKGYFCFQKPTYAEDKADNFSINSNSSPIQLNPYQVSTSALFELLSDAESDFGRLRQTDKIRKKRTQRIRKTSHNWGNSHRRIIQKVSTWSDAPALFTQTDTSIFWSMPDGRMTSHKRNIPDTPLTIPKGKKLKLKLKPYPPPALPAIKKGAEKVFPAIEPNQSLQCTGDHRQEAVVHQSADHEPTTNLSTCLENCLTKAITQPNSLIAQIYEGKYYHDKSLLHLNCSALEAQCLRELDFPIEAQILIEVVKNKKVVLKSYPSGVPKESDLEIITDTTISLKVPQGSNGVLLKNLYLSCDPYQRLLMQEDSSMEGAFSGYTPGSPITGFGVSKVVDSGHSSLKKGDLVWGITGWEEYSLVEKPESLIKIEHTDVPLSYYTGLLGMPGMTAYCGFFEVCEPKKGEKVYVSAAAGAVGQLVGQFAKLTGCYVVGSAGSKEKVDLLKNKLGFDDAFNYKEEKDLDLALKRYFPEGIDIDFENVGGKTLDTVLVNMRMHGRIAVCGMISQYNLEKPEGVHNLDQLIFRNLKMEGYTSFEVYHLYPKMLDQIVPYIREKKVVYVEDIDHGLENGPAALEALFSGRNVGRKLVAVATE</sequence>
<dbReference type="Pfam" id="PF00888">
    <property type="entry name" value="Cullin"/>
    <property type="match status" value="1"/>
</dbReference>
<dbReference type="GO" id="GO:0006511">
    <property type="term" value="P:ubiquitin-dependent protein catabolic process"/>
    <property type="evidence" value="ECO:0007669"/>
    <property type="project" value="InterPro"/>
</dbReference>
<dbReference type="InterPro" id="IPR013149">
    <property type="entry name" value="ADH-like_C"/>
</dbReference>
<dbReference type="Pfam" id="PF16884">
    <property type="entry name" value="ADH_N_2"/>
    <property type="match status" value="1"/>
</dbReference>
<keyword evidence="8" id="KW-1185">Reference proteome</keyword>
<feature type="domain" description="Cullin family profile" evidence="6">
    <location>
        <begin position="230"/>
        <end position="339"/>
    </location>
</feature>
<dbReference type="GO" id="GO:0032440">
    <property type="term" value="F:2-alkenal reductase [NAD(P)H] activity"/>
    <property type="evidence" value="ECO:0007669"/>
    <property type="project" value="TreeGrafter"/>
</dbReference>
<evidence type="ECO:0000256" key="1">
    <source>
        <dbReference type="ARBA" id="ARBA00006019"/>
    </source>
</evidence>
<reference evidence="7" key="1">
    <citation type="submission" date="2023-03" db="EMBL/GenBank/DDBJ databases">
        <authorList>
            <person name="Julca I."/>
        </authorList>
    </citation>
    <scope>NUCLEOTIDE SEQUENCE</scope>
</reference>
<dbReference type="EMBL" id="OX459123">
    <property type="protein sequence ID" value="CAI9108357.1"/>
    <property type="molecule type" value="Genomic_DNA"/>
</dbReference>
<evidence type="ECO:0000313" key="7">
    <source>
        <dbReference type="EMBL" id="CAI9108357.1"/>
    </source>
</evidence>
<dbReference type="FunFam" id="1.20.1310.10:FF:000001">
    <property type="entry name" value="Cullin 3"/>
    <property type="match status" value="1"/>
</dbReference>
<protein>
    <submittedName>
        <fullName evidence="7">OLC1v1007930C1</fullName>
    </submittedName>
</protein>
<evidence type="ECO:0000256" key="5">
    <source>
        <dbReference type="SAM" id="MobiDB-lite"/>
    </source>
</evidence>
<dbReference type="Pfam" id="PF00107">
    <property type="entry name" value="ADH_zinc_N"/>
    <property type="match status" value="1"/>
</dbReference>
<dbReference type="Gene3D" id="3.40.50.720">
    <property type="entry name" value="NAD(P)-binding Rossmann-like Domain"/>
    <property type="match status" value="1"/>
</dbReference>
<dbReference type="CDD" id="cd08295">
    <property type="entry name" value="double_bond_reductase_like"/>
    <property type="match status" value="1"/>
</dbReference>
<dbReference type="InterPro" id="IPR041694">
    <property type="entry name" value="ADH_N_2"/>
</dbReference>
<dbReference type="Gene3D" id="3.90.180.10">
    <property type="entry name" value="Medium-chain alcohol dehydrogenases, catalytic domain"/>
    <property type="match status" value="1"/>
</dbReference>
<dbReference type="Proteomes" id="UP001161247">
    <property type="component" value="Chromosome 6"/>
</dbReference>
<evidence type="ECO:0000256" key="3">
    <source>
        <dbReference type="PROSITE-ProRule" id="PRU00330"/>
    </source>
</evidence>
<dbReference type="Gene3D" id="1.20.1310.10">
    <property type="entry name" value="Cullin Repeats"/>
    <property type="match status" value="2"/>
</dbReference>
<dbReference type="SUPFAM" id="SSF75632">
    <property type="entry name" value="Cullin homology domain"/>
    <property type="match status" value="1"/>
</dbReference>
<feature type="region of interest" description="Disordered" evidence="5">
    <location>
        <begin position="488"/>
        <end position="575"/>
    </location>
</feature>
<dbReference type="InterPro" id="IPR016159">
    <property type="entry name" value="Cullin_repeat-like_dom_sf"/>
</dbReference>
<keyword evidence="2" id="KW-0560">Oxidoreductase</keyword>
<dbReference type="SMART" id="SM00829">
    <property type="entry name" value="PKS_ER"/>
    <property type="match status" value="1"/>
</dbReference>
<dbReference type="InterPro" id="IPR036317">
    <property type="entry name" value="Cullin_homology_sf"/>
</dbReference>
<dbReference type="FunFam" id="3.40.50.720:FF:000121">
    <property type="entry name" value="Prostaglandin reductase 2"/>
    <property type="match status" value="1"/>
</dbReference>
<dbReference type="InterPro" id="IPR036291">
    <property type="entry name" value="NAD(P)-bd_dom_sf"/>
</dbReference>
<evidence type="ECO:0000313" key="8">
    <source>
        <dbReference type="Proteomes" id="UP001161247"/>
    </source>
</evidence>
<feature type="compositionally biased region" description="Acidic residues" evidence="5">
    <location>
        <begin position="497"/>
        <end position="515"/>
    </location>
</feature>
<gene>
    <name evidence="7" type="ORF">OLC1_LOCUS16457</name>
</gene>
<dbReference type="InterPro" id="IPR016158">
    <property type="entry name" value="Cullin_homology"/>
</dbReference>
<dbReference type="InterPro" id="IPR011032">
    <property type="entry name" value="GroES-like_sf"/>
</dbReference>
<dbReference type="InterPro" id="IPR045010">
    <property type="entry name" value="MDR_fam"/>
</dbReference>
<dbReference type="GO" id="GO:0031625">
    <property type="term" value="F:ubiquitin protein ligase binding"/>
    <property type="evidence" value="ECO:0007669"/>
    <property type="project" value="InterPro"/>
</dbReference>
<dbReference type="SUPFAM" id="SSF50129">
    <property type="entry name" value="GroES-like"/>
    <property type="match status" value="1"/>
</dbReference>
<organism evidence="7 8">
    <name type="scientific">Oldenlandia corymbosa var. corymbosa</name>
    <dbReference type="NCBI Taxonomy" id="529605"/>
    <lineage>
        <taxon>Eukaryota</taxon>
        <taxon>Viridiplantae</taxon>
        <taxon>Streptophyta</taxon>
        <taxon>Embryophyta</taxon>
        <taxon>Tracheophyta</taxon>
        <taxon>Spermatophyta</taxon>
        <taxon>Magnoliopsida</taxon>
        <taxon>eudicotyledons</taxon>
        <taxon>Gunneridae</taxon>
        <taxon>Pentapetalae</taxon>
        <taxon>asterids</taxon>
        <taxon>lamiids</taxon>
        <taxon>Gentianales</taxon>
        <taxon>Rubiaceae</taxon>
        <taxon>Rubioideae</taxon>
        <taxon>Spermacoceae</taxon>
        <taxon>Hedyotis-Oldenlandia complex</taxon>
        <taxon>Oldenlandia</taxon>
    </lineage>
</organism>
<dbReference type="InterPro" id="IPR020843">
    <property type="entry name" value="ER"/>
</dbReference>
<comment type="similarity">
    <text evidence="1 3 4">Belongs to the cullin family.</text>
</comment>
<dbReference type="SUPFAM" id="SSF51735">
    <property type="entry name" value="NAD(P)-binding Rossmann-fold domains"/>
    <property type="match status" value="1"/>
</dbReference>
<proteinExistence type="inferred from homology"/>
<evidence type="ECO:0000259" key="6">
    <source>
        <dbReference type="PROSITE" id="PS50069"/>
    </source>
</evidence>
<dbReference type="AlphaFoldDB" id="A0AAV1DNT1"/>
<accession>A0AAV1DNT1</accession>
<dbReference type="PANTHER" id="PTHR43205">
    <property type="entry name" value="PROSTAGLANDIN REDUCTASE"/>
    <property type="match status" value="1"/>
</dbReference>
<evidence type="ECO:0000256" key="2">
    <source>
        <dbReference type="ARBA" id="ARBA00023002"/>
    </source>
</evidence>
<name>A0AAV1DNT1_OLDCO</name>
<dbReference type="InterPro" id="IPR001373">
    <property type="entry name" value="Cullin_N"/>
</dbReference>
<dbReference type="PROSITE" id="PS50069">
    <property type="entry name" value="CULLIN_2"/>
    <property type="match status" value="1"/>
</dbReference>
<dbReference type="PANTHER" id="PTHR43205:SF7">
    <property type="entry name" value="PROSTAGLANDIN REDUCTASE 1"/>
    <property type="match status" value="1"/>
</dbReference>
<dbReference type="SUPFAM" id="SSF74788">
    <property type="entry name" value="Cullin repeat-like"/>
    <property type="match status" value="1"/>
</dbReference>